<dbReference type="EMBL" id="NGKA01000021">
    <property type="protein sequence ID" value="RSU09481.1"/>
    <property type="molecule type" value="Genomic_DNA"/>
</dbReference>
<keyword evidence="4" id="KW-1185">Reference proteome</keyword>
<reference evidence="3 4" key="1">
    <citation type="submission" date="2017-05" db="EMBL/GenBank/DDBJ databases">
        <title>Vagococcus spp. assemblies.</title>
        <authorList>
            <person name="Gulvik C.A."/>
        </authorList>
    </citation>
    <scope>NUCLEOTIDE SEQUENCE [LARGE SCALE GENOMIC DNA]</scope>
    <source>
        <strain evidence="3 4">CCUG 51432</strain>
    </source>
</reference>
<dbReference type="GO" id="GO:0005829">
    <property type="term" value="C:cytosol"/>
    <property type="evidence" value="ECO:0007669"/>
    <property type="project" value="TreeGrafter"/>
</dbReference>
<dbReference type="SUPFAM" id="SSF102405">
    <property type="entry name" value="MCP/YpsA-like"/>
    <property type="match status" value="1"/>
</dbReference>
<dbReference type="EC" id="3.2.2.n1" evidence="2"/>
<dbReference type="InterPro" id="IPR005269">
    <property type="entry name" value="LOG"/>
</dbReference>
<dbReference type="GO" id="GO:0016799">
    <property type="term" value="F:hydrolase activity, hydrolyzing N-glycosyl compounds"/>
    <property type="evidence" value="ECO:0007669"/>
    <property type="project" value="TreeGrafter"/>
</dbReference>
<evidence type="ECO:0000313" key="4">
    <source>
        <dbReference type="Proteomes" id="UP000287605"/>
    </source>
</evidence>
<keyword evidence="2" id="KW-0203">Cytokinin biosynthesis</keyword>
<dbReference type="InterPro" id="IPR031100">
    <property type="entry name" value="LOG_fam"/>
</dbReference>
<dbReference type="AlphaFoldDB" id="A0A430AMY8"/>
<keyword evidence="2" id="KW-0378">Hydrolase</keyword>
<organism evidence="3 4">
    <name type="scientific">Vagococcus elongatus</name>
    <dbReference type="NCBI Taxonomy" id="180344"/>
    <lineage>
        <taxon>Bacteria</taxon>
        <taxon>Bacillati</taxon>
        <taxon>Bacillota</taxon>
        <taxon>Bacilli</taxon>
        <taxon>Lactobacillales</taxon>
        <taxon>Enterococcaceae</taxon>
        <taxon>Vagococcus</taxon>
    </lineage>
</organism>
<dbReference type="OrthoDB" id="9801098at2"/>
<dbReference type="PANTHER" id="PTHR31223:SF70">
    <property type="entry name" value="LOG FAMILY PROTEIN YJL055W"/>
    <property type="match status" value="1"/>
</dbReference>
<dbReference type="Proteomes" id="UP000287605">
    <property type="component" value="Unassembled WGS sequence"/>
</dbReference>
<evidence type="ECO:0000313" key="3">
    <source>
        <dbReference type="EMBL" id="RSU09481.1"/>
    </source>
</evidence>
<dbReference type="PANTHER" id="PTHR31223">
    <property type="entry name" value="LOG FAMILY PROTEIN YJL055W"/>
    <property type="match status" value="1"/>
</dbReference>
<dbReference type="Pfam" id="PF03641">
    <property type="entry name" value="Lysine_decarbox"/>
    <property type="match status" value="1"/>
</dbReference>
<proteinExistence type="inferred from homology"/>
<accession>A0A430AMY8</accession>
<evidence type="ECO:0000256" key="1">
    <source>
        <dbReference type="ARBA" id="ARBA00006763"/>
    </source>
</evidence>
<evidence type="ECO:0000256" key="2">
    <source>
        <dbReference type="RuleBase" id="RU363015"/>
    </source>
</evidence>
<dbReference type="NCBIfam" id="TIGR00730">
    <property type="entry name" value="Rossman fold protein, TIGR00730 family"/>
    <property type="match status" value="1"/>
</dbReference>
<dbReference type="GO" id="GO:0009691">
    <property type="term" value="P:cytokinin biosynthetic process"/>
    <property type="evidence" value="ECO:0007669"/>
    <property type="project" value="UniProtKB-UniRule"/>
</dbReference>
<gene>
    <name evidence="3" type="ORF">CBF29_11400</name>
</gene>
<name>A0A430AMY8_9ENTE</name>
<sequence length="189" mass="21598">MKRIAVYCGSTVGENPIYGEKALELAEWMTRHQYDLVYGGSKIGLMGILSTRLLTNKREVFGVMPNFLKDKELAQDNLTQLYMVDDMRQRKQKMMDLSDAFLAMPGGLGTLEEIAEAISSSRIGLHRKPSVFFNVDGYYHALESFFDTMTAEGFLDEENRRTVLFSDSLEEIYDFIITYQPPKTGVYDK</sequence>
<protein>
    <recommendedName>
        <fullName evidence="2">Cytokinin riboside 5'-monophosphate phosphoribohydrolase</fullName>
        <ecNumber evidence="2">3.2.2.n1</ecNumber>
    </recommendedName>
</protein>
<comment type="caution">
    <text evidence="3">The sequence shown here is derived from an EMBL/GenBank/DDBJ whole genome shotgun (WGS) entry which is preliminary data.</text>
</comment>
<comment type="similarity">
    <text evidence="1 2">Belongs to the LOG family.</text>
</comment>
<dbReference type="Gene3D" id="3.40.50.450">
    <property type="match status" value="1"/>
</dbReference>